<dbReference type="SUPFAM" id="SSF55486">
    <property type="entry name" value="Metalloproteases ('zincins'), catalytic domain"/>
    <property type="match status" value="1"/>
</dbReference>
<dbReference type="InterPro" id="IPR018497">
    <property type="entry name" value="Peptidase_M13_C"/>
</dbReference>
<dbReference type="InterPro" id="IPR008753">
    <property type="entry name" value="Peptidase_M13_N"/>
</dbReference>
<dbReference type="OrthoDB" id="9775677at2"/>
<comment type="similarity">
    <text evidence="2">Belongs to the peptidase M13 family.</text>
</comment>
<keyword evidence="5" id="KW-0378">Hydrolase</keyword>
<dbReference type="Gene3D" id="1.10.1380.10">
    <property type="entry name" value="Neutral endopeptidase , domain2"/>
    <property type="match status" value="1"/>
</dbReference>
<dbReference type="Pfam" id="PF01431">
    <property type="entry name" value="Peptidase_M13"/>
    <property type="match status" value="1"/>
</dbReference>
<dbReference type="GO" id="GO:0046872">
    <property type="term" value="F:metal ion binding"/>
    <property type="evidence" value="ECO:0007669"/>
    <property type="project" value="UniProtKB-KW"/>
</dbReference>
<dbReference type="PROSITE" id="PS51885">
    <property type="entry name" value="NEPRILYSIN"/>
    <property type="match status" value="1"/>
</dbReference>
<comment type="cofactor">
    <cofactor evidence="1">
        <name>Zn(2+)</name>
        <dbReference type="ChEBI" id="CHEBI:29105"/>
    </cofactor>
</comment>
<name>A0A1M5JYB6_9BACT</name>
<dbReference type="InterPro" id="IPR000718">
    <property type="entry name" value="Peptidase_M13"/>
</dbReference>
<proteinExistence type="inferred from homology"/>
<dbReference type="AlphaFoldDB" id="A0A1M5JYB6"/>
<keyword evidence="7" id="KW-0482">Metalloprotease</keyword>
<dbReference type="PROSITE" id="PS51257">
    <property type="entry name" value="PROKAR_LIPOPROTEIN"/>
    <property type="match status" value="1"/>
</dbReference>
<evidence type="ECO:0000256" key="2">
    <source>
        <dbReference type="ARBA" id="ARBA00007357"/>
    </source>
</evidence>
<evidence type="ECO:0000256" key="4">
    <source>
        <dbReference type="ARBA" id="ARBA00022723"/>
    </source>
</evidence>
<dbReference type="GO" id="GO:0004222">
    <property type="term" value="F:metalloendopeptidase activity"/>
    <property type="evidence" value="ECO:0007669"/>
    <property type="project" value="InterPro"/>
</dbReference>
<evidence type="ECO:0000256" key="7">
    <source>
        <dbReference type="ARBA" id="ARBA00023049"/>
    </source>
</evidence>
<dbReference type="GO" id="GO:0005886">
    <property type="term" value="C:plasma membrane"/>
    <property type="evidence" value="ECO:0007669"/>
    <property type="project" value="TreeGrafter"/>
</dbReference>
<feature type="domain" description="Peptidase M13 N-terminal" evidence="9">
    <location>
        <begin position="46"/>
        <end position="426"/>
    </location>
</feature>
<dbReference type="PRINTS" id="PR00786">
    <property type="entry name" value="NEPRILYSIN"/>
</dbReference>
<dbReference type="CDD" id="cd08662">
    <property type="entry name" value="M13"/>
    <property type="match status" value="1"/>
</dbReference>
<evidence type="ECO:0000256" key="3">
    <source>
        <dbReference type="ARBA" id="ARBA00022670"/>
    </source>
</evidence>
<dbReference type="GO" id="GO:0016485">
    <property type="term" value="P:protein processing"/>
    <property type="evidence" value="ECO:0007669"/>
    <property type="project" value="TreeGrafter"/>
</dbReference>
<accession>A0A1M5JYB6</accession>
<dbReference type="PANTHER" id="PTHR11733">
    <property type="entry name" value="ZINC METALLOPROTEASE FAMILY M13 NEPRILYSIN-RELATED"/>
    <property type="match status" value="1"/>
</dbReference>
<evidence type="ECO:0000256" key="1">
    <source>
        <dbReference type="ARBA" id="ARBA00001947"/>
    </source>
</evidence>
<dbReference type="InterPro" id="IPR024079">
    <property type="entry name" value="MetalloPept_cat_dom_sf"/>
</dbReference>
<evidence type="ECO:0000313" key="11">
    <source>
        <dbReference type="Proteomes" id="UP000184212"/>
    </source>
</evidence>
<evidence type="ECO:0000256" key="6">
    <source>
        <dbReference type="ARBA" id="ARBA00022833"/>
    </source>
</evidence>
<evidence type="ECO:0000256" key="5">
    <source>
        <dbReference type="ARBA" id="ARBA00022801"/>
    </source>
</evidence>
<dbReference type="EMBL" id="FQWQ01000001">
    <property type="protein sequence ID" value="SHG45587.1"/>
    <property type="molecule type" value="Genomic_DNA"/>
</dbReference>
<evidence type="ECO:0000313" key="10">
    <source>
        <dbReference type="EMBL" id="SHG45587.1"/>
    </source>
</evidence>
<dbReference type="STRING" id="947013.SAMN04488109_0353"/>
<feature type="domain" description="Peptidase M13 C-terminal" evidence="8">
    <location>
        <begin position="482"/>
        <end position="683"/>
    </location>
</feature>
<keyword evidence="11" id="KW-1185">Reference proteome</keyword>
<dbReference type="InterPro" id="IPR042089">
    <property type="entry name" value="Peptidase_M13_dom_2"/>
</dbReference>
<organism evidence="10 11">
    <name type="scientific">Chryseolinea serpens</name>
    <dbReference type="NCBI Taxonomy" id="947013"/>
    <lineage>
        <taxon>Bacteria</taxon>
        <taxon>Pseudomonadati</taxon>
        <taxon>Bacteroidota</taxon>
        <taxon>Cytophagia</taxon>
        <taxon>Cytophagales</taxon>
        <taxon>Fulvivirgaceae</taxon>
        <taxon>Chryseolinea</taxon>
    </lineage>
</organism>
<sequence>MKKLVHVVLAGVALTAVSCSTRKVEEEKLPDGVGLNLSYVDTTVRPQDDFFKYVNGGWIAKTNIPADQGRWGSFNELREYNNDVVLKVLKKAAENTQLYPEGTDQRKASDFYSIGMDSTLAERVGITPIKPIMAQIDAIKSKNDIQSYLVEDVLTGGGAFFGLGILPDLKNSKKMGAYLGSGGIGLPERDYYLKDDPKSKETREKYKEYLTKLFTLAQVPEAKANADAALVLRLETDLAKATLSKEDSRDPVKQYNPRTLAELAKLTPSINWKAYFDGLNVHEDTIIVTEPEFMKAYEKIVNTYKIDDVKTYLKAALLRGSAPFLNHDFVDASFEFNTKYLRGTDKMRPRWKRILDVTDSYLGEAIGKLYVDEAFPPEAKKKALEMVENIKLAFADRINSLDWMSDSTKKSALHKLSTFTVKIGYPDKWHDYSKLAIEKAPEKASYFGNALAASRFQVIEQIEKLGKPVDKTEWQMTPQTVNAYYNPLFNEIVFPAGILQPPFYDYRADEAVNYGGIGSVIGHEISHGFDDQGSQFDADGNLKNWWQGVDLTKFQGKGKAYAKQFDKYEPLPGVFVQGQFTLGENIGDLGGIAVAYEGLQRFYKDHKKPGLIDGLTPEQRFFMSWGTIWRTKYRDEALRTQVLTDPHSPGMYRANGPLSNFEPFYKAYDVKEGDKMFRPDSARVKIW</sequence>
<evidence type="ECO:0000259" key="8">
    <source>
        <dbReference type="Pfam" id="PF01431"/>
    </source>
</evidence>
<keyword evidence="4" id="KW-0479">Metal-binding</keyword>
<protein>
    <submittedName>
        <fullName evidence="10">Putative endopeptidase</fullName>
    </submittedName>
</protein>
<gene>
    <name evidence="10" type="ORF">SAMN04488109_0353</name>
</gene>
<dbReference type="PANTHER" id="PTHR11733:SF167">
    <property type="entry name" value="FI17812P1-RELATED"/>
    <property type="match status" value="1"/>
</dbReference>
<keyword evidence="3" id="KW-0645">Protease</keyword>
<dbReference type="Proteomes" id="UP000184212">
    <property type="component" value="Unassembled WGS sequence"/>
</dbReference>
<dbReference type="Gene3D" id="3.40.390.10">
    <property type="entry name" value="Collagenase (Catalytic Domain)"/>
    <property type="match status" value="1"/>
</dbReference>
<evidence type="ECO:0000259" key="9">
    <source>
        <dbReference type="Pfam" id="PF05649"/>
    </source>
</evidence>
<dbReference type="RefSeq" id="WP_073130411.1">
    <property type="nucleotide sequence ID" value="NZ_FQWQ01000001.1"/>
</dbReference>
<keyword evidence="6" id="KW-0862">Zinc</keyword>
<reference evidence="10 11" key="1">
    <citation type="submission" date="2016-11" db="EMBL/GenBank/DDBJ databases">
        <authorList>
            <person name="Jaros S."/>
            <person name="Januszkiewicz K."/>
            <person name="Wedrychowicz H."/>
        </authorList>
    </citation>
    <scope>NUCLEOTIDE SEQUENCE [LARGE SCALE GENOMIC DNA]</scope>
    <source>
        <strain evidence="10 11">DSM 24574</strain>
    </source>
</reference>
<dbReference type="Pfam" id="PF05649">
    <property type="entry name" value="Peptidase_M13_N"/>
    <property type="match status" value="1"/>
</dbReference>